<comment type="cofactor">
    <cofactor evidence="14">
        <name>thiamine diphosphate</name>
        <dbReference type="ChEBI" id="CHEBI:58937"/>
    </cofactor>
    <text evidence="14">Binds 1 thiamine pyrophosphate per subunit. During the reaction, the substrate forms a covalent intermediate with the cofactor.</text>
</comment>
<keyword evidence="8 15" id="KW-0460">Magnesium</keyword>
<feature type="binding site" evidence="14">
    <location>
        <position position="79"/>
    </location>
    <ligand>
        <name>thiamine diphosphate</name>
        <dbReference type="ChEBI" id="CHEBI:58937"/>
    </ligand>
</feature>
<dbReference type="FunFam" id="3.40.50.970:FF:000003">
    <property type="entry name" value="Transketolase"/>
    <property type="match status" value="1"/>
</dbReference>
<evidence type="ECO:0000256" key="11">
    <source>
        <dbReference type="NCBIfam" id="TIGR00232"/>
    </source>
</evidence>
<evidence type="ECO:0000256" key="5">
    <source>
        <dbReference type="ARBA" id="ARBA00013152"/>
    </source>
</evidence>
<keyword evidence="6" id="KW-0808">Transferase</keyword>
<evidence type="ECO:0000313" key="19">
    <source>
        <dbReference type="Proteomes" id="UP000019151"/>
    </source>
</evidence>
<feature type="binding site" evidence="14">
    <location>
        <position position="274"/>
    </location>
    <ligand>
        <name>thiamine diphosphate</name>
        <dbReference type="ChEBI" id="CHEBI:58937"/>
    </ligand>
</feature>
<evidence type="ECO:0000256" key="6">
    <source>
        <dbReference type="ARBA" id="ARBA00022679"/>
    </source>
</evidence>
<feature type="binding site" evidence="14">
    <location>
        <begin position="127"/>
        <end position="129"/>
    </location>
    <ligand>
        <name>thiamine diphosphate</name>
        <dbReference type="ChEBI" id="CHEBI:58937"/>
    </ligand>
</feature>
<reference evidence="18 19" key="1">
    <citation type="journal article" date="2014" name="Genome Announc.">
        <title>Genome Sequence and Methylome of Soil Bacterium Gemmatirosa kalamazoonensis KBS708T, a Member of the Rarely Cultivated Gemmatimonadetes Phylum.</title>
        <authorList>
            <person name="Debruyn J.M."/>
            <person name="Radosevich M."/>
            <person name="Wommack K.E."/>
            <person name="Polson S.W."/>
            <person name="Hauser L.J."/>
            <person name="Fawaz M.N."/>
            <person name="Korlach J."/>
            <person name="Tsai Y.C."/>
        </authorList>
    </citation>
    <scope>NUCLEOTIDE SEQUENCE [LARGE SCALE GENOMIC DNA]</scope>
    <source>
        <strain evidence="18 19">KBS708</strain>
    </source>
</reference>
<dbReference type="KEGG" id="gba:J421_1532"/>
<organism evidence="18 19">
    <name type="scientific">Gemmatirosa kalamazoonensis</name>
    <dbReference type="NCBI Taxonomy" id="861299"/>
    <lineage>
        <taxon>Bacteria</taxon>
        <taxon>Pseudomonadati</taxon>
        <taxon>Gemmatimonadota</taxon>
        <taxon>Gemmatimonadia</taxon>
        <taxon>Gemmatimonadales</taxon>
        <taxon>Gemmatimonadaceae</taxon>
        <taxon>Gemmatirosa</taxon>
    </lineage>
</organism>
<dbReference type="PATRIC" id="fig|861299.3.peg.1556"/>
<dbReference type="PANTHER" id="PTHR43522:SF2">
    <property type="entry name" value="TRANSKETOLASE 1-RELATED"/>
    <property type="match status" value="1"/>
</dbReference>
<comment type="catalytic activity">
    <reaction evidence="10">
        <text>D-sedoheptulose 7-phosphate + D-glyceraldehyde 3-phosphate = aldehydo-D-ribose 5-phosphate + D-xylulose 5-phosphate</text>
        <dbReference type="Rhea" id="RHEA:10508"/>
        <dbReference type="ChEBI" id="CHEBI:57483"/>
        <dbReference type="ChEBI" id="CHEBI:57737"/>
        <dbReference type="ChEBI" id="CHEBI:58273"/>
        <dbReference type="ChEBI" id="CHEBI:59776"/>
        <dbReference type="EC" id="2.2.1.1"/>
    </reaction>
</comment>
<dbReference type="Pfam" id="PF00456">
    <property type="entry name" value="Transketolase_N"/>
    <property type="match status" value="1"/>
</dbReference>
<evidence type="ECO:0000256" key="13">
    <source>
        <dbReference type="PIRSR" id="PIRSR605478-2"/>
    </source>
</evidence>
<dbReference type="Gene3D" id="3.40.50.970">
    <property type="match status" value="2"/>
</dbReference>
<dbReference type="RefSeq" id="WP_025410584.1">
    <property type="nucleotide sequence ID" value="NZ_CP007128.1"/>
</dbReference>
<dbReference type="FunCoup" id="W0RD68">
    <property type="interactions" value="442"/>
</dbReference>
<dbReference type="STRING" id="861299.J421_1532"/>
<proteinExistence type="inferred from homology"/>
<dbReference type="InterPro" id="IPR033247">
    <property type="entry name" value="Transketolase_fam"/>
</dbReference>
<dbReference type="Gene3D" id="3.40.50.920">
    <property type="match status" value="1"/>
</dbReference>
<feature type="binding site" evidence="14">
    <location>
        <position position="169"/>
    </location>
    <ligand>
        <name>thiamine diphosphate</name>
        <dbReference type="ChEBI" id="CHEBI:58937"/>
    </ligand>
</feature>
<comment type="similarity">
    <text evidence="3">Belongs to the transketolase family.</text>
</comment>
<keyword evidence="9 14" id="KW-0786">Thiamine pyrophosphate</keyword>
<feature type="binding site" evidence="15">
    <location>
        <position position="168"/>
    </location>
    <ligand>
        <name>Mg(2+)</name>
        <dbReference type="ChEBI" id="CHEBI:18420"/>
    </ligand>
</feature>
<evidence type="ECO:0000256" key="15">
    <source>
        <dbReference type="PIRSR" id="PIRSR605478-4"/>
    </source>
</evidence>
<feature type="binding site" evidence="15">
    <location>
        <position position="200"/>
    </location>
    <ligand>
        <name>Mg(2+)</name>
        <dbReference type="ChEBI" id="CHEBI:18420"/>
    </ligand>
</feature>
<dbReference type="SMART" id="SM00861">
    <property type="entry name" value="Transket_pyr"/>
    <property type="match status" value="1"/>
</dbReference>
<comment type="cofactor">
    <cofactor evidence="1">
        <name>Ca(2+)</name>
        <dbReference type="ChEBI" id="CHEBI:29108"/>
    </cofactor>
</comment>
<dbReference type="NCBIfam" id="TIGR00232">
    <property type="entry name" value="tktlase_bact"/>
    <property type="match status" value="1"/>
</dbReference>
<evidence type="ECO:0000313" key="18">
    <source>
        <dbReference type="EMBL" id="AHG89069.1"/>
    </source>
</evidence>
<dbReference type="PANTHER" id="PTHR43522">
    <property type="entry name" value="TRANSKETOLASE"/>
    <property type="match status" value="1"/>
</dbReference>
<feature type="binding site" evidence="14">
    <location>
        <position position="449"/>
    </location>
    <ligand>
        <name>thiamine diphosphate</name>
        <dbReference type="ChEBI" id="CHEBI:58937"/>
    </ligand>
</feature>
<dbReference type="Pfam" id="PF02779">
    <property type="entry name" value="Transket_pyr"/>
    <property type="match status" value="1"/>
</dbReference>
<evidence type="ECO:0000259" key="17">
    <source>
        <dbReference type="SMART" id="SM00861"/>
    </source>
</evidence>
<dbReference type="HOGENOM" id="CLU_009227_0_0_0"/>
<evidence type="ECO:0000256" key="2">
    <source>
        <dbReference type="ARBA" id="ARBA00001941"/>
    </source>
</evidence>
<name>W0RD68_9BACT</name>
<feature type="binding site" evidence="13">
    <location>
        <position position="473"/>
    </location>
    <ligand>
        <name>substrate</name>
    </ligand>
</feature>
<evidence type="ECO:0000256" key="3">
    <source>
        <dbReference type="ARBA" id="ARBA00007131"/>
    </source>
</evidence>
<gene>
    <name evidence="18" type="ORF">J421_1532</name>
</gene>
<feature type="site" description="Important for catalytic activity" evidence="16">
    <location>
        <position position="274"/>
    </location>
</feature>
<dbReference type="InterPro" id="IPR005475">
    <property type="entry name" value="Transketolase-like_Pyr-bd"/>
</dbReference>
<dbReference type="SUPFAM" id="SSF52922">
    <property type="entry name" value="TK C-terminal domain-like"/>
    <property type="match status" value="1"/>
</dbReference>
<sequence length="679" mass="73289">MATATTPQTPTTDAALEQLCINTIRTLAMDAVQKAESGHPGTPMALAPLAYVLWTRHLRHNPVDPGWPDRDRFVLSCGHASMLLYSLLYLSGYDLTLDDLKQFRQWESKTPGHPEYSYTPGVETTTGPLGQGVANAVGFAVAEAHLAAVFNRDDARLVDHHTYFICSDGDLMEGISHEASSFAGHNRLGKLIGFYDDNKITIDGSTDLAYSDDAGKRFEAYGWHVQHIDDVNDLDAVDRAIHAAKGEPDRPSMIVCKTVIGYGSPHKAGTAKAHGEALGEEEVKLTKQNLGWPSTEPFFVPDEALAEWRKAIPRGAELQAEWERKRNAYAAAHPDLIAEFDRRWRGELPAGWQDAIPSFTAENGNVASRAASGIVLNAIAAKVPELIGGSADLAPSTNTLLKGSGAFGPNDHAGRNFHWGIREHGMGGIMNGMALHGGIIPYGATFLIFSDYMKPSVRLAAFMHRHLVYVYTHDSIGLGEDGPTHQPIEQLVSLRSIPNMTVIRPADANETAEAWRFALKHTDGPVALVLTRQKLGFIDRAKYASAAGLDRGAYVLGDSEGGAPEVVLISSGSEVALVLEAREKLAAQGIRARAVSAPSLEVFGRQGAAYIAEVLPAGVPRVAIEAAHPMAWYRWIGDDGVVLGLTRFGASAPYQTVYKELGITVDKLVETAASLARKA</sequence>
<evidence type="ECO:0000256" key="7">
    <source>
        <dbReference type="ARBA" id="ARBA00022723"/>
    </source>
</evidence>
<keyword evidence="19" id="KW-1185">Reference proteome</keyword>
<dbReference type="InterPro" id="IPR005478">
    <property type="entry name" value="Transketolase_bac-like"/>
</dbReference>
<dbReference type="GO" id="GO:0046872">
    <property type="term" value="F:metal ion binding"/>
    <property type="evidence" value="ECO:0007669"/>
    <property type="project" value="UniProtKB-KW"/>
</dbReference>
<dbReference type="InterPro" id="IPR029061">
    <property type="entry name" value="THDP-binding"/>
</dbReference>
<feature type="domain" description="Transketolase-like pyrimidine-binding" evidence="17">
    <location>
        <begin position="366"/>
        <end position="537"/>
    </location>
</feature>
<feature type="binding site" evidence="13">
    <location>
        <position position="39"/>
    </location>
    <ligand>
        <name>substrate</name>
    </ligand>
</feature>
<accession>W0RD68</accession>
<dbReference type="InterPro" id="IPR009014">
    <property type="entry name" value="Transketo_C/PFOR_II"/>
</dbReference>
<evidence type="ECO:0000256" key="8">
    <source>
        <dbReference type="ARBA" id="ARBA00022842"/>
    </source>
</evidence>
<dbReference type="GO" id="GO:0005829">
    <property type="term" value="C:cytosol"/>
    <property type="evidence" value="ECO:0007669"/>
    <property type="project" value="TreeGrafter"/>
</dbReference>
<feature type="active site" description="Proton donor" evidence="12">
    <location>
        <position position="423"/>
    </location>
</feature>
<feature type="binding site" evidence="15">
    <location>
        <position position="198"/>
    </location>
    <ligand>
        <name>Mg(2+)</name>
        <dbReference type="ChEBI" id="CHEBI:18420"/>
    </ligand>
</feature>
<dbReference type="eggNOG" id="COG0021">
    <property type="taxonomic scope" value="Bacteria"/>
</dbReference>
<dbReference type="Pfam" id="PF22613">
    <property type="entry name" value="Transketolase_C_1"/>
    <property type="match status" value="1"/>
</dbReference>
<feature type="site" description="Important for catalytic activity" evidence="16">
    <location>
        <position position="39"/>
    </location>
</feature>
<comment type="subunit">
    <text evidence="4">Homodimer.</text>
</comment>
<feature type="binding site" evidence="13">
    <location>
        <position position="369"/>
    </location>
    <ligand>
        <name>substrate</name>
    </ligand>
</feature>
<dbReference type="Proteomes" id="UP000019151">
    <property type="component" value="Chromosome"/>
</dbReference>
<dbReference type="EMBL" id="CP007128">
    <property type="protein sequence ID" value="AHG89069.1"/>
    <property type="molecule type" value="Genomic_DNA"/>
</dbReference>
<dbReference type="GO" id="GO:0009052">
    <property type="term" value="P:pentose-phosphate shunt, non-oxidative branch"/>
    <property type="evidence" value="ECO:0007669"/>
    <property type="project" value="UniProtKB-ARBA"/>
</dbReference>
<dbReference type="FunFam" id="3.40.50.970:FF:000004">
    <property type="entry name" value="Transketolase"/>
    <property type="match status" value="1"/>
</dbReference>
<evidence type="ECO:0000256" key="4">
    <source>
        <dbReference type="ARBA" id="ARBA00011738"/>
    </source>
</evidence>
<comment type="cofactor">
    <cofactor evidence="2">
        <name>Co(2+)</name>
        <dbReference type="ChEBI" id="CHEBI:48828"/>
    </cofactor>
</comment>
<evidence type="ECO:0000256" key="9">
    <source>
        <dbReference type="ARBA" id="ARBA00023052"/>
    </source>
</evidence>
<dbReference type="InParanoid" id="W0RD68"/>
<feature type="binding site" evidence="13">
    <location>
        <position position="485"/>
    </location>
    <ligand>
        <name>substrate</name>
    </ligand>
</feature>
<evidence type="ECO:0000256" key="14">
    <source>
        <dbReference type="PIRSR" id="PIRSR605478-3"/>
    </source>
</evidence>
<feature type="binding site" evidence="13">
    <location>
        <position position="396"/>
    </location>
    <ligand>
        <name>substrate</name>
    </ligand>
</feature>
<dbReference type="CDD" id="cd07033">
    <property type="entry name" value="TPP_PYR_DXS_TK_like"/>
    <property type="match status" value="1"/>
</dbReference>
<dbReference type="FunFam" id="3.40.50.920:FF:000003">
    <property type="entry name" value="Transketolase"/>
    <property type="match status" value="1"/>
</dbReference>
<feature type="binding site" evidence="13">
    <location>
        <position position="532"/>
    </location>
    <ligand>
        <name>substrate</name>
    </ligand>
</feature>
<keyword evidence="7 15" id="KW-0479">Metal-binding</keyword>
<feature type="binding site" evidence="13">
    <location>
        <position position="274"/>
    </location>
    <ligand>
        <name>substrate</name>
    </ligand>
</feature>
<evidence type="ECO:0000256" key="10">
    <source>
        <dbReference type="ARBA" id="ARBA00049473"/>
    </source>
</evidence>
<dbReference type="AlphaFoldDB" id="W0RD68"/>
<feature type="binding site" evidence="14">
    <location>
        <position position="198"/>
    </location>
    <ligand>
        <name>thiamine diphosphate</name>
        <dbReference type="ChEBI" id="CHEBI:58937"/>
    </ligand>
</feature>
<evidence type="ECO:0000256" key="1">
    <source>
        <dbReference type="ARBA" id="ARBA00001913"/>
    </source>
</evidence>
<dbReference type="InterPro" id="IPR055152">
    <property type="entry name" value="Transketolase-like_C_2"/>
</dbReference>
<feature type="binding site" evidence="13">
    <location>
        <position position="481"/>
    </location>
    <ligand>
        <name>substrate</name>
    </ligand>
</feature>
<dbReference type="SUPFAM" id="SSF52518">
    <property type="entry name" value="Thiamin diphosphate-binding fold (THDP-binding)"/>
    <property type="match status" value="2"/>
</dbReference>
<dbReference type="CDD" id="cd02012">
    <property type="entry name" value="TPP_TK"/>
    <property type="match status" value="1"/>
</dbReference>
<protein>
    <recommendedName>
        <fullName evidence="5 11">Transketolase</fullName>
        <ecNumber evidence="5 11">2.2.1.1</ecNumber>
    </recommendedName>
</protein>
<dbReference type="EC" id="2.2.1.1" evidence="5 11"/>
<comment type="cofactor">
    <cofactor evidence="15">
        <name>Mg(2+)</name>
        <dbReference type="ChEBI" id="CHEBI:18420"/>
    </cofactor>
    <text evidence="15">Binds 1 Mg(2+) ion per subunit. Can also utilize other divalent metal cations, such as Ca(2+), Mn(2+) and Co(2+).</text>
</comment>
<dbReference type="InterPro" id="IPR005474">
    <property type="entry name" value="Transketolase_N"/>
</dbReference>
<dbReference type="GO" id="GO:0004802">
    <property type="term" value="F:transketolase activity"/>
    <property type="evidence" value="ECO:0007669"/>
    <property type="project" value="UniProtKB-UniRule"/>
</dbReference>
<evidence type="ECO:0000256" key="12">
    <source>
        <dbReference type="PIRSR" id="PIRSR605478-1"/>
    </source>
</evidence>
<evidence type="ECO:0000256" key="16">
    <source>
        <dbReference type="PIRSR" id="PIRSR605478-5"/>
    </source>
</evidence>